<feature type="region of interest" description="Disordered" evidence="1">
    <location>
        <begin position="1"/>
        <end position="30"/>
    </location>
</feature>
<sequence>ASLHLEDSEDEDEAASNKSKKPRKATNLSSARASLFDQVSKQMTAKIASIQARVQDAKKAQTDEAAATKPSNSTDVATRKLYNDALEACLLLVQGWADKTVLVAAAEKHNDMLKAKAEDGKEPELVDVTVEDTVAEQSPCLRLAIAAAGTSINVERGTFLRTQACMQHFAESIPATAVDADQLDKQRLIWRRVFNCVTQLETSLKKCCGDVTKHVGSLAAAAEKDAKKQRDKEAKDAAANHMAAVQKKMKQAKAEGSDAPAIFRLEQGKLTTMKVVKGNAIPSDADLSTSFVLQECSHVKTWSDNAVCLQVLTNFGARYKKANGYEQAGKVTQPFQQRGGNEATEKFFGDVLAPVKASIVDISEFAQNWMTTSWMFGLQPKRIMAGLPPNCAACLRVLVYGEIEIYTFSTLSFLAALKEKGITVPSSTAELEQAVLDTTVEQWDLLQGKLKPTYHLLKKDEVLFTPVGHMVVEKTSASTMIYGARKSVLFKGIEAITEYAQCVALAQKDGKNTEKMVQVQDALKAATGSDQKQSQ</sequence>
<accession>A0A813AG44</accession>
<protein>
    <submittedName>
        <fullName evidence="2">Tnr protein</fullName>
    </submittedName>
</protein>
<name>A0A813AG44_9DINO</name>
<dbReference type="Proteomes" id="UP000601435">
    <property type="component" value="Unassembled WGS sequence"/>
</dbReference>
<evidence type="ECO:0000313" key="2">
    <source>
        <dbReference type="EMBL" id="CAE7864568.1"/>
    </source>
</evidence>
<feature type="non-terminal residue" evidence="2">
    <location>
        <position position="1"/>
    </location>
</feature>
<proteinExistence type="predicted"/>
<keyword evidence="3" id="KW-1185">Reference proteome</keyword>
<reference evidence="2" key="1">
    <citation type="submission" date="2021-02" db="EMBL/GenBank/DDBJ databases">
        <authorList>
            <person name="Dougan E. K."/>
            <person name="Rhodes N."/>
            <person name="Thang M."/>
            <person name="Chan C."/>
        </authorList>
    </citation>
    <scope>NUCLEOTIDE SEQUENCE</scope>
</reference>
<gene>
    <name evidence="2" type="primary">Tnr</name>
    <name evidence="2" type="ORF">SNEC2469_LOCUS27531</name>
</gene>
<organism evidence="2 3">
    <name type="scientific">Symbiodinium necroappetens</name>
    <dbReference type="NCBI Taxonomy" id="1628268"/>
    <lineage>
        <taxon>Eukaryota</taxon>
        <taxon>Sar</taxon>
        <taxon>Alveolata</taxon>
        <taxon>Dinophyceae</taxon>
        <taxon>Suessiales</taxon>
        <taxon>Symbiodiniaceae</taxon>
        <taxon>Symbiodinium</taxon>
    </lineage>
</organism>
<dbReference type="EMBL" id="CAJNJA010058112">
    <property type="protein sequence ID" value="CAE7864568.1"/>
    <property type="molecule type" value="Genomic_DNA"/>
</dbReference>
<dbReference type="OrthoDB" id="6130531at2759"/>
<evidence type="ECO:0000256" key="1">
    <source>
        <dbReference type="SAM" id="MobiDB-lite"/>
    </source>
</evidence>
<evidence type="ECO:0000313" key="3">
    <source>
        <dbReference type="Proteomes" id="UP000601435"/>
    </source>
</evidence>
<dbReference type="AlphaFoldDB" id="A0A813AG44"/>
<comment type="caution">
    <text evidence="2">The sequence shown here is derived from an EMBL/GenBank/DDBJ whole genome shotgun (WGS) entry which is preliminary data.</text>
</comment>